<dbReference type="AlphaFoldDB" id="A0AAV2CI28"/>
<proteinExistence type="predicted"/>
<evidence type="ECO:0000313" key="2">
    <source>
        <dbReference type="EMBL" id="CAL1356062.1"/>
    </source>
</evidence>
<dbReference type="EMBL" id="OZ034813">
    <property type="protein sequence ID" value="CAL1356062.1"/>
    <property type="molecule type" value="Genomic_DNA"/>
</dbReference>
<name>A0AAV2CI28_9ROSI</name>
<reference evidence="2 3" key="1">
    <citation type="submission" date="2024-04" db="EMBL/GenBank/DDBJ databases">
        <authorList>
            <person name="Fracassetti M."/>
        </authorList>
    </citation>
    <scope>NUCLEOTIDE SEQUENCE [LARGE SCALE GENOMIC DNA]</scope>
</reference>
<dbReference type="InterPro" id="IPR025558">
    <property type="entry name" value="DUF4283"/>
</dbReference>
<keyword evidence="3" id="KW-1185">Reference proteome</keyword>
<dbReference type="Proteomes" id="UP001497516">
    <property type="component" value="Chromosome 1"/>
</dbReference>
<accession>A0AAV2CI28</accession>
<gene>
    <name evidence="2" type="ORF">LTRI10_LOCUS3785</name>
</gene>
<sequence length="341" mass="37141">MAASPSTTAPIGEAVTWASLLDVAPANRMRFRPPEKINVGYRLPREVKKRGEERWKDCLIGQFVGALPKLGLLQQWANGLWGRDGPVVVSRFGPCLLVFQFPSAATSQWDFKSGPWHYHGNQIFFRKWAPGIEPVAPVIEILPIWVRIWGIPLEYHTLEGLEWVASTIGPPVWMDQTTRKGHQLEFAKVCVNLAADCGFQTKIRLYPDDDPAFDIEVEYLNKPMVCSKCEVYGHECNRGETVVKKWVPKSQVSVVQDKHDVDSQIVVATLNKGKEKVGVEQVVVNVDVGSAVAQVFLSGSGGIVEEGQVSGSGDFVEKVQDSGSGLVTSVGVAGGGGGAGC</sequence>
<dbReference type="PANTHER" id="PTHR31286">
    <property type="entry name" value="GLYCINE-RICH CELL WALL STRUCTURAL PROTEIN 1.8-LIKE"/>
    <property type="match status" value="1"/>
</dbReference>
<feature type="domain" description="DUF4283" evidence="1">
    <location>
        <begin position="52"/>
        <end position="134"/>
    </location>
</feature>
<organism evidence="2 3">
    <name type="scientific">Linum trigynum</name>
    <dbReference type="NCBI Taxonomy" id="586398"/>
    <lineage>
        <taxon>Eukaryota</taxon>
        <taxon>Viridiplantae</taxon>
        <taxon>Streptophyta</taxon>
        <taxon>Embryophyta</taxon>
        <taxon>Tracheophyta</taxon>
        <taxon>Spermatophyta</taxon>
        <taxon>Magnoliopsida</taxon>
        <taxon>eudicotyledons</taxon>
        <taxon>Gunneridae</taxon>
        <taxon>Pentapetalae</taxon>
        <taxon>rosids</taxon>
        <taxon>fabids</taxon>
        <taxon>Malpighiales</taxon>
        <taxon>Linaceae</taxon>
        <taxon>Linum</taxon>
    </lineage>
</organism>
<evidence type="ECO:0000313" key="3">
    <source>
        <dbReference type="Proteomes" id="UP001497516"/>
    </source>
</evidence>
<dbReference type="Pfam" id="PF14111">
    <property type="entry name" value="DUF4283"/>
    <property type="match status" value="1"/>
</dbReference>
<evidence type="ECO:0000259" key="1">
    <source>
        <dbReference type="Pfam" id="PF14111"/>
    </source>
</evidence>
<dbReference type="InterPro" id="IPR040256">
    <property type="entry name" value="At4g02000-like"/>
</dbReference>
<dbReference type="PANTHER" id="PTHR31286:SF180">
    <property type="entry name" value="OS10G0362600 PROTEIN"/>
    <property type="match status" value="1"/>
</dbReference>
<protein>
    <recommendedName>
        <fullName evidence="1">DUF4283 domain-containing protein</fullName>
    </recommendedName>
</protein>